<dbReference type="Proteomes" id="UP000693970">
    <property type="component" value="Unassembled WGS sequence"/>
</dbReference>
<accession>A0A9K3L930</accession>
<feature type="compositionally biased region" description="Basic and acidic residues" evidence="1">
    <location>
        <begin position="22"/>
        <end position="33"/>
    </location>
</feature>
<dbReference type="EMBL" id="JAGRRH010000029">
    <property type="protein sequence ID" value="KAG7339948.1"/>
    <property type="molecule type" value="Genomic_DNA"/>
</dbReference>
<dbReference type="Pfam" id="PF03382">
    <property type="entry name" value="DUF285"/>
    <property type="match status" value="1"/>
</dbReference>
<comment type="caution">
    <text evidence="4">The sequence shown here is derived from an EMBL/GenBank/DDBJ whole genome shotgun (WGS) entry which is preliminary data.</text>
</comment>
<evidence type="ECO:0000313" key="3">
    <source>
        <dbReference type="EMBL" id="KAG7357741.1"/>
    </source>
</evidence>
<reference evidence="4" key="2">
    <citation type="submission" date="2021-04" db="EMBL/GenBank/DDBJ databases">
        <authorList>
            <person name="Podell S."/>
        </authorList>
    </citation>
    <scope>NUCLEOTIDE SEQUENCE</scope>
    <source>
        <strain evidence="4">Hildebrandi</strain>
    </source>
</reference>
<evidence type="ECO:0000313" key="6">
    <source>
        <dbReference type="Proteomes" id="UP000693970"/>
    </source>
</evidence>
<protein>
    <submittedName>
        <fullName evidence="4">Fibronectin domain containing protein</fullName>
    </submittedName>
</protein>
<dbReference type="EMBL" id="JAGRRH010000014">
    <property type="protein sequence ID" value="KAG7357752.1"/>
    <property type="molecule type" value="Genomic_DNA"/>
</dbReference>
<gene>
    <name evidence="3" type="ORF">IV203_014328</name>
    <name evidence="4" type="ORF">IV203_014339</name>
    <name evidence="5" type="ORF">IV203_014352</name>
    <name evidence="2" type="ORF">IV203_024998</name>
</gene>
<organism evidence="4 6">
    <name type="scientific">Nitzschia inconspicua</name>
    <dbReference type="NCBI Taxonomy" id="303405"/>
    <lineage>
        <taxon>Eukaryota</taxon>
        <taxon>Sar</taxon>
        <taxon>Stramenopiles</taxon>
        <taxon>Ochrophyta</taxon>
        <taxon>Bacillariophyta</taxon>
        <taxon>Bacillariophyceae</taxon>
        <taxon>Bacillariophycidae</taxon>
        <taxon>Bacillariales</taxon>
        <taxon>Bacillariaceae</taxon>
        <taxon>Nitzschia</taxon>
    </lineage>
</organism>
<dbReference type="InterPro" id="IPR005046">
    <property type="entry name" value="DUF285"/>
</dbReference>
<dbReference type="OrthoDB" id="198852at2759"/>
<name>A0A9K3L930_9STRA</name>
<evidence type="ECO:0000313" key="4">
    <source>
        <dbReference type="EMBL" id="KAG7357752.1"/>
    </source>
</evidence>
<dbReference type="AlphaFoldDB" id="A0A9K3L930"/>
<evidence type="ECO:0000256" key="1">
    <source>
        <dbReference type="SAM" id="MobiDB-lite"/>
    </source>
</evidence>
<evidence type="ECO:0000313" key="5">
    <source>
        <dbReference type="EMBL" id="KAG7357765.1"/>
    </source>
</evidence>
<proteinExistence type="predicted"/>
<evidence type="ECO:0000313" key="2">
    <source>
        <dbReference type="EMBL" id="KAG7339948.1"/>
    </source>
</evidence>
<feature type="region of interest" description="Disordered" evidence="1">
    <location>
        <begin position="1"/>
        <end position="46"/>
    </location>
</feature>
<dbReference type="EMBL" id="JAGRRH010000014">
    <property type="protein sequence ID" value="KAG7357765.1"/>
    <property type="molecule type" value="Genomic_DNA"/>
</dbReference>
<dbReference type="InterPro" id="IPR011889">
    <property type="entry name" value="Liste_lipo_26"/>
</dbReference>
<dbReference type="NCBIfam" id="TIGR02167">
    <property type="entry name" value="Liste_lipo_26"/>
    <property type="match status" value="1"/>
</dbReference>
<dbReference type="EMBL" id="JAGRRH010000014">
    <property type="protein sequence ID" value="KAG7357741.1"/>
    <property type="molecule type" value="Genomic_DNA"/>
</dbReference>
<sequence length="272" mass="30819">MSSNPTSLPPSPSRRSNKKQRKDTYNVEKETNKTSESMNDEVGREQALQEQLMEHDNGRLVLHALSFLDVVTLLRKQVVSKHFKDLCTKAITAKCGKNGPKPLTNAELKKAVRMFCSILYDGVYSCFIDDMEYIASEYGFPIDSWNVSQVTDMTEVFGALDCFDEYIGSWDTSNVTSMNSMFSDASFFNQDIGQWDVSNVRNMHGMFDGAEYFNQYIGGWDVSQVTDMSEMFHGADEFNQDIGRWDVSKVDDMSGMFNHALSFLGTHPMLPT</sequence>
<keyword evidence="6" id="KW-1185">Reference proteome</keyword>
<reference evidence="4" key="1">
    <citation type="journal article" date="2021" name="Sci. Rep.">
        <title>Diploid genomic architecture of Nitzschia inconspicua, an elite biomass production diatom.</title>
        <authorList>
            <person name="Oliver A."/>
            <person name="Podell S."/>
            <person name="Pinowska A."/>
            <person name="Traller J.C."/>
            <person name="Smith S.R."/>
            <person name="McClure R."/>
            <person name="Beliaev A."/>
            <person name="Bohutskyi P."/>
            <person name="Hill E.A."/>
            <person name="Rabines A."/>
            <person name="Zheng H."/>
            <person name="Allen L.Z."/>
            <person name="Kuo A."/>
            <person name="Grigoriev I.V."/>
            <person name="Allen A.E."/>
            <person name="Hazlebeck D."/>
            <person name="Allen E.E."/>
        </authorList>
    </citation>
    <scope>NUCLEOTIDE SEQUENCE</scope>
    <source>
        <strain evidence="4">Hildebrandi</strain>
    </source>
</reference>